<organism evidence="1 2">
    <name type="scientific">Candidatus Azambacteria bacterium GW2011_GWB2_46_37</name>
    <dbReference type="NCBI Taxonomy" id="1618618"/>
    <lineage>
        <taxon>Bacteria</taxon>
        <taxon>Candidatus Azamiibacteriota</taxon>
    </lineage>
</organism>
<evidence type="ECO:0000313" key="2">
    <source>
        <dbReference type="Proteomes" id="UP000033818"/>
    </source>
</evidence>
<sequence>MTAFVSATRSKFSFSNRAVVSTRERIKRSLISADMSFPRLRISSKTSFCLPPSLMSSSRLQRIDVRGFLSWWPKIEISSSRNFSCCSCSCFLRAVMFGSMPMKNLTLPCSSNTGDILISCQVSTPSFLLLRTSPANGCFLFLIVSHIFS</sequence>
<proteinExistence type="predicted"/>
<comment type="caution">
    <text evidence="1">The sequence shown here is derived from an EMBL/GenBank/DDBJ whole genome shotgun (WGS) entry which is preliminary data.</text>
</comment>
<reference evidence="1 2" key="1">
    <citation type="journal article" date="2015" name="Nature">
        <title>rRNA introns, odd ribosomes, and small enigmatic genomes across a large radiation of phyla.</title>
        <authorList>
            <person name="Brown C.T."/>
            <person name="Hug L.A."/>
            <person name="Thomas B.C."/>
            <person name="Sharon I."/>
            <person name="Castelle C.J."/>
            <person name="Singh A."/>
            <person name="Wilkins M.J."/>
            <person name="Williams K.H."/>
            <person name="Banfield J.F."/>
        </authorList>
    </citation>
    <scope>NUCLEOTIDE SEQUENCE [LARGE SCALE GENOMIC DNA]</scope>
</reference>
<accession>A0A0G1SYI1</accession>
<dbReference type="Proteomes" id="UP000033818">
    <property type="component" value="Unassembled WGS sequence"/>
</dbReference>
<name>A0A0G1SYI1_9BACT</name>
<protein>
    <submittedName>
        <fullName evidence="1">Uncharacterized protein</fullName>
    </submittedName>
</protein>
<dbReference type="AlphaFoldDB" id="A0A0G1SYI1"/>
<gene>
    <name evidence="1" type="ORF">UX53_C0033G0013</name>
</gene>
<evidence type="ECO:0000313" key="1">
    <source>
        <dbReference type="EMBL" id="KKU38255.1"/>
    </source>
</evidence>
<dbReference type="EMBL" id="LCMO01000033">
    <property type="protein sequence ID" value="KKU38255.1"/>
    <property type="molecule type" value="Genomic_DNA"/>
</dbReference>